<evidence type="ECO:0000256" key="1">
    <source>
        <dbReference type="SAM" id="MobiDB-lite"/>
    </source>
</evidence>
<dbReference type="EMBL" id="BK032687">
    <property type="protein sequence ID" value="DAF55260.1"/>
    <property type="molecule type" value="Genomic_DNA"/>
</dbReference>
<sequence length="36" mass="4118">MTPPPPGRSIKCVNGNGNNNHGNRYRKRPDRSERQI</sequence>
<reference evidence="2" key="1">
    <citation type="journal article" date="2021" name="Proc. Natl. Acad. Sci. U.S.A.">
        <title>A Catalog of Tens of Thousands of Viruses from Human Metagenomes Reveals Hidden Associations with Chronic Diseases.</title>
        <authorList>
            <person name="Tisza M.J."/>
            <person name="Buck C.B."/>
        </authorList>
    </citation>
    <scope>NUCLEOTIDE SEQUENCE</scope>
    <source>
        <strain evidence="2">CtZHD14</strain>
    </source>
</reference>
<name>A0A8S5SVZ6_9CAUD</name>
<evidence type="ECO:0000313" key="2">
    <source>
        <dbReference type="EMBL" id="DAF55260.1"/>
    </source>
</evidence>
<protein>
    <submittedName>
        <fullName evidence="2">Uncharacterized protein</fullName>
    </submittedName>
</protein>
<accession>A0A8S5SVZ6</accession>
<proteinExistence type="predicted"/>
<organism evidence="2">
    <name type="scientific">Siphoviridae sp. ctZHD14</name>
    <dbReference type="NCBI Taxonomy" id="2827891"/>
    <lineage>
        <taxon>Viruses</taxon>
        <taxon>Duplodnaviria</taxon>
        <taxon>Heunggongvirae</taxon>
        <taxon>Uroviricota</taxon>
        <taxon>Caudoviricetes</taxon>
    </lineage>
</organism>
<feature type="region of interest" description="Disordered" evidence="1">
    <location>
        <begin position="1"/>
        <end position="36"/>
    </location>
</feature>